<keyword evidence="1" id="KW-1133">Transmembrane helix</keyword>
<dbReference type="PANTHER" id="PTHR33371:SF17">
    <property type="entry name" value="MCE-FAMILY PROTEIN MCE1B"/>
    <property type="match status" value="1"/>
</dbReference>
<sequence length="339" mass="36315">MTTLSPWTLIKAVSFVIIGIVAAVLVVNTLRVPVGGPTDDYVIHFADAEGLVTGNPVKMAGVRIGRVDSIALVPGANGTAQASVTVQVEKDKVIPERVHAAVRYGDMLGARYIALTAAGDDQPARTGNEIPLTATTPPINLTALMNGFQPLFSALQPQQVNELARGFVDTFEGRAGSVELLLRQIASMGQNLSENGVIFTRLVTNMNVLMTTVEKRSPQMTELFTGLNQLTSTIIGDNGQLGALLDSGDRALSSLAQMMTAADGQFASTLTGLRDVTSSWIPQTEQFTRFLEQFPVMAAKINASGRYGGFMMLYLCNFTLKAFDLEANIFGPQHSSVCR</sequence>
<accession>A0A846WMW8</accession>
<feature type="transmembrane region" description="Helical" evidence="1">
    <location>
        <begin position="12"/>
        <end position="30"/>
    </location>
</feature>
<evidence type="ECO:0000313" key="4">
    <source>
        <dbReference type="EMBL" id="NKY02948.1"/>
    </source>
</evidence>
<proteinExistence type="predicted"/>
<evidence type="ECO:0000259" key="2">
    <source>
        <dbReference type="Pfam" id="PF02470"/>
    </source>
</evidence>
<dbReference type="GO" id="GO:0051701">
    <property type="term" value="P:biological process involved in interaction with host"/>
    <property type="evidence" value="ECO:0007669"/>
    <property type="project" value="TreeGrafter"/>
</dbReference>
<name>A0A846WMW8_9ACTN</name>
<dbReference type="AlphaFoldDB" id="A0A846WMW8"/>
<dbReference type="Pfam" id="PF11887">
    <property type="entry name" value="Mce4_CUP1"/>
    <property type="match status" value="1"/>
</dbReference>
<comment type="caution">
    <text evidence="4">The sequence shown here is derived from an EMBL/GenBank/DDBJ whole genome shotgun (WGS) entry which is preliminary data.</text>
</comment>
<dbReference type="PANTHER" id="PTHR33371">
    <property type="entry name" value="INTERMEMBRANE PHOSPHOLIPID TRANSPORT SYSTEM BINDING PROTEIN MLAD-RELATED"/>
    <property type="match status" value="1"/>
</dbReference>
<feature type="domain" description="Mce/MlaD" evidence="2">
    <location>
        <begin position="38"/>
        <end position="117"/>
    </location>
</feature>
<dbReference type="InterPro" id="IPR052336">
    <property type="entry name" value="MlaD_Phospholipid_Transporter"/>
</dbReference>
<feature type="domain" description="Mammalian cell entry C-terminal" evidence="3">
    <location>
        <begin position="122"/>
        <end position="315"/>
    </location>
</feature>
<evidence type="ECO:0000256" key="1">
    <source>
        <dbReference type="SAM" id="Phobius"/>
    </source>
</evidence>
<gene>
    <name evidence="4" type="ORF">HGA05_15365</name>
</gene>
<keyword evidence="1" id="KW-0472">Membrane</keyword>
<dbReference type="InterPro" id="IPR024516">
    <property type="entry name" value="Mce_C"/>
</dbReference>
<dbReference type="InterPro" id="IPR003399">
    <property type="entry name" value="Mce/MlaD"/>
</dbReference>
<keyword evidence="1" id="KW-0812">Transmembrane</keyword>
<dbReference type="GO" id="GO:0005576">
    <property type="term" value="C:extracellular region"/>
    <property type="evidence" value="ECO:0007669"/>
    <property type="project" value="TreeGrafter"/>
</dbReference>
<organism evidence="4 5">
    <name type="scientific">Gordonia polyisoprenivorans</name>
    <dbReference type="NCBI Taxonomy" id="84595"/>
    <lineage>
        <taxon>Bacteria</taxon>
        <taxon>Bacillati</taxon>
        <taxon>Actinomycetota</taxon>
        <taxon>Actinomycetes</taxon>
        <taxon>Mycobacteriales</taxon>
        <taxon>Gordoniaceae</taxon>
        <taxon>Gordonia</taxon>
    </lineage>
</organism>
<dbReference type="RefSeq" id="WP_006371732.1">
    <property type="nucleotide sequence ID" value="NZ_CP073075.1"/>
</dbReference>
<dbReference type="InterPro" id="IPR005693">
    <property type="entry name" value="Mce"/>
</dbReference>
<dbReference type="NCBIfam" id="TIGR00996">
    <property type="entry name" value="Mtu_fam_mce"/>
    <property type="match status" value="1"/>
</dbReference>
<protein>
    <submittedName>
        <fullName evidence="4">MCE family protein</fullName>
    </submittedName>
</protein>
<evidence type="ECO:0000259" key="3">
    <source>
        <dbReference type="Pfam" id="PF11887"/>
    </source>
</evidence>
<dbReference type="Proteomes" id="UP000563898">
    <property type="component" value="Unassembled WGS sequence"/>
</dbReference>
<dbReference type="EMBL" id="JAAXPC010000008">
    <property type="protein sequence ID" value="NKY02948.1"/>
    <property type="molecule type" value="Genomic_DNA"/>
</dbReference>
<reference evidence="4 5" key="1">
    <citation type="submission" date="2020-04" db="EMBL/GenBank/DDBJ databases">
        <title>MicrobeNet Type strains.</title>
        <authorList>
            <person name="Nicholson A.C."/>
        </authorList>
    </citation>
    <scope>NUCLEOTIDE SEQUENCE [LARGE SCALE GENOMIC DNA]</scope>
    <source>
        <strain evidence="4 5">ATCC BAA-14</strain>
    </source>
</reference>
<evidence type="ECO:0000313" key="5">
    <source>
        <dbReference type="Proteomes" id="UP000563898"/>
    </source>
</evidence>
<dbReference type="Pfam" id="PF02470">
    <property type="entry name" value="MlaD"/>
    <property type="match status" value="1"/>
</dbReference>